<evidence type="ECO:0000256" key="2">
    <source>
        <dbReference type="ARBA" id="ARBA00022553"/>
    </source>
</evidence>
<dbReference type="GO" id="GO:0005524">
    <property type="term" value="F:ATP binding"/>
    <property type="evidence" value="ECO:0007669"/>
    <property type="project" value="UniProtKB-KW"/>
</dbReference>
<feature type="region of interest" description="Disordered" evidence="8">
    <location>
        <begin position="227"/>
        <end position="289"/>
    </location>
</feature>
<evidence type="ECO:0000313" key="13">
    <source>
        <dbReference type="Proteomes" id="UP000566819"/>
    </source>
</evidence>
<evidence type="ECO:0000256" key="4">
    <source>
        <dbReference type="ARBA" id="ARBA00022741"/>
    </source>
</evidence>
<keyword evidence="7 9" id="KW-0472">Membrane</keyword>
<keyword evidence="10" id="KW-0732">Signal</keyword>
<evidence type="ECO:0000256" key="1">
    <source>
        <dbReference type="ARBA" id="ARBA00004167"/>
    </source>
</evidence>
<dbReference type="PANTHER" id="PTHR15549:SF26">
    <property type="entry name" value="AXIAL BUDDING PATTERN PROTEIN 2-RELATED"/>
    <property type="match status" value="1"/>
</dbReference>
<reference evidence="12 13" key="1">
    <citation type="submission" date="2020-03" db="EMBL/GenBank/DDBJ databases">
        <title>Draft Genome Sequence of Cudoniella acicularis.</title>
        <authorList>
            <person name="Buettner E."/>
            <person name="Kellner H."/>
        </authorList>
    </citation>
    <scope>NUCLEOTIDE SEQUENCE [LARGE SCALE GENOMIC DNA]</scope>
    <source>
        <strain evidence="12 13">DSM 108380</strain>
    </source>
</reference>
<keyword evidence="3 9" id="KW-0812">Transmembrane</keyword>
<dbReference type="Pfam" id="PF21314">
    <property type="entry name" value="TM_ErbB1"/>
    <property type="match status" value="1"/>
</dbReference>
<proteinExistence type="predicted"/>
<evidence type="ECO:0000256" key="3">
    <source>
        <dbReference type="ARBA" id="ARBA00022692"/>
    </source>
</evidence>
<name>A0A8H4W2Y1_9HELO</name>
<dbReference type="Proteomes" id="UP000566819">
    <property type="component" value="Unassembled WGS sequence"/>
</dbReference>
<feature type="domain" description="Epidermal growth factor receptor-like transmembrane-juxtamembrane segment" evidence="11">
    <location>
        <begin position="196"/>
        <end position="224"/>
    </location>
</feature>
<dbReference type="AlphaFoldDB" id="A0A8H4W2Y1"/>
<evidence type="ECO:0000313" key="12">
    <source>
        <dbReference type="EMBL" id="KAF4631767.1"/>
    </source>
</evidence>
<evidence type="ECO:0000256" key="7">
    <source>
        <dbReference type="ARBA" id="ARBA00023136"/>
    </source>
</evidence>
<accession>A0A8H4W2Y1</accession>
<keyword evidence="2" id="KW-0597">Phosphoprotein</keyword>
<dbReference type="GO" id="GO:0016020">
    <property type="term" value="C:membrane"/>
    <property type="evidence" value="ECO:0007669"/>
    <property type="project" value="UniProtKB-SubCell"/>
</dbReference>
<feature type="transmembrane region" description="Helical" evidence="9">
    <location>
        <begin position="195"/>
        <end position="218"/>
    </location>
</feature>
<feature type="compositionally biased region" description="Polar residues" evidence="8">
    <location>
        <begin position="279"/>
        <end position="289"/>
    </location>
</feature>
<dbReference type="OrthoDB" id="5421290at2759"/>
<protein>
    <recommendedName>
        <fullName evidence="11">Epidermal growth factor receptor-like transmembrane-juxtamembrane segment domain-containing protein</fullName>
    </recommendedName>
</protein>
<evidence type="ECO:0000256" key="9">
    <source>
        <dbReference type="SAM" id="Phobius"/>
    </source>
</evidence>
<keyword evidence="13" id="KW-1185">Reference proteome</keyword>
<feature type="region of interest" description="Disordered" evidence="8">
    <location>
        <begin position="141"/>
        <end position="166"/>
    </location>
</feature>
<organism evidence="12 13">
    <name type="scientific">Cudoniella acicularis</name>
    <dbReference type="NCBI Taxonomy" id="354080"/>
    <lineage>
        <taxon>Eukaryota</taxon>
        <taxon>Fungi</taxon>
        <taxon>Dikarya</taxon>
        <taxon>Ascomycota</taxon>
        <taxon>Pezizomycotina</taxon>
        <taxon>Leotiomycetes</taxon>
        <taxon>Helotiales</taxon>
        <taxon>Tricladiaceae</taxon>
        <taxon>Cudoniella</taxon>
    </lineage>
</organism>
<comment type="caution">
    <text evidence="12">The sequence shown here is derived from an EMBL/GenBank/DDBJ whole genome shotgun (WGS) entry which is preliminary data.</text>
</comment>
<sequence length="339" mass="35322">MHCYNRITTILFLLLAALHQARGNSVDSNTVSITAEVAYGIEPACVQTCLFDYFPDTVEYLLAYLGCHSTIYNACYCTQIVDQTASTVLSSCISNAISLYESYCVGAGYPHTVAAAQTTSSSPSSSPASQSAIVMPASTSLTSAPSATRPSSSIPTTPSIPTAPTTPSSIFSSTVLSANSSSTASTSSSNSNTGAIAGGVVGGLAALAIIAGIIYFLLRRNQQKLSQATYYQEPPRSTIRPPMEQPEKQPIPSVSPVSSEGAPSAVYKHPGSGKAELHNNANTPVVSNATSTPLVAAQSNGRYGLRSEELDSSGRLSEAYQEISSPGKDFKLTAMAYSV</sequence>
<feature type="chain" id="PRO_5034970241" description="Epidermal growth factor receptor-like transmembrane-juxtamembrane segment domain-containing protein" evidence="10">
    <location>
        <begin position="24"/>
        <end position="339"/>
    </location>
</feature>
<keyword evidence="6 9" id="KW-1133">Transmembrane helix</keyword>
<dbReference type="EMBL" id="JAAMPI010000412">
    <property type="protein sequence ID" value="KAF4631767.1"/>
    <property type="molecule type" value="Genomic_DNA"/>
</dbReference>
<dbReference type="Gene3D" id="1.20.5.510">
    <property type="entry name" value="Single helix bin"/>
    <property type="match status" value="1"/>
</dbReference>
<evidence type="ECO:0000259" key="11">
    <source>
        <dbReference type="Pfam" id="PF21314"/>
    </source>
</evidence>
<comment type="subcellular location">
    <subcellularLocation>
        <location evidence="1">Membrane</location>
        <topology evidence="1">Single-pass membrane protein</topology>
    </subcellularLocation>
</comment>
<keyword evidence="4" id="KW-0547">Nucleotide-binding</keyword>
<dbReference type="PANTHER" id="PTHR15549">
    <property type="entry name" value="PAIRED IMMUNOGLOBULIN-LIKE TYPE 2 RECEPTOR"/>
    <property type="match status" value="1"/>
</dbReference>
<gene>
    <name evidence="12" type="ORF">G7Y89_g6370</name>
</gene>
<evidence type="ECO:0000256" key="8">
    <source>
        <dbReference type="SAM" id="MobiDB-lite"/>
    </source>
</evidence>
<evidence type="ECO:0000256" key="5">
    <source>
        <dbReference type="ARBA" id="ARBA00022840"/>
    </source>
</evidence>
<dbReference type="InterPro" id="IPR051694">
    <property type="entry name" value="Immunoregulatory_rcpt-like"/>
</dbReference>
<feature type="signal peptide" evidence="10">
    <location>
        <begin position="1"/>
        <end position="23"/>
    </location>
</feature>
<dbReference type="GO" id="GO:0071944">
    <property type="term" value="C:cell periphery"/>
    <property type="evidence" value="ECO:0007669"/>
    <property type="project" value="UniProtKB-ARBA"/>
</dbReference>
<keyword evidence="5" id="KW-0067">ATP-binding</keyword>
<evidence type="ECO:0000256" key="6">
    <source>
        <dbReference type="ARBA" id="ARBA00022989"/>
    </source>
</evidence>
<evidence type="ECO:0000256" key="10">
    <source>
        <dbReference type="SAM" id="SignalP"/>
    </source>
</evidence>
<dbReference type="InterPro" id="IPR049328">
    <property type="entry name" value="TM_ErbB1"/>
</dbReference>